<accession>A0A9Q9DA97</accession>
<organism evidence="1 3">
    <name type="scientific">Ensifer adhaerens</name>
    <name type="common">Sinorhizobium morelense</name>
    <dbReference type="NCBI Taxonomy" id="106592"/>
    <lineage>
        <taxon>Bacteria</taxon>
        <taxon>Pseudomonadati</taxon>
        <taxon>Pseudomonadota</taxon>
        <taxon>Alphaproteobacteria</taxon>
        <taxon>Hyphomicrobiales</taxon>
        <taxon>Rhizobiaceae</taxon>
        <taxon>Sinorhizobium/Ensifer group</taxon>
        <taxon>Ensifer</taxon>
    </lineage>
</organism>
<sequence>MSITSTVKFKQDCNNLTMIDELPGSYCVDDKLEPIVGRSVKKDTSLKFSADTNNGIADVRITGDINGTPHDDRYDLEDLSKGITFPK</sequence>
<dbReference type="RefSeq" id="WP_034800877.1">
    <property type="nucleotide sequence ID" value="NZ_CP015880.1"/>
</dbReference>
<dbReference type="Proteomes" id="UP001214094">
    <property type="component" value="Chromosome"/>
</dbReference>
<keyword evidence="4" id="KW-1185">Reference proteome</keyword>
<gene>
    <name evidence="1" type="ORF">NE863_01895</name>
    <name evidence="2" type="ORF">P4B07_01885</name>
</gene>
<protein>
    <submittedName>
        <fullName evidence="1">Uncharacterized protein</fullName>
    </submittedName>
</protein>
<evidence type="ECO:0000313" key="3">
    <source>
        <dbReference type="Proteomes" id="UP001055460"/>
    </source>
</evidence>
<dbReference type="EMBL" id="CP098807">
    <property type="protein sequence ID" value="USJ23771.1"/>
    <property type="molecule type" value="Genomic_DNA"/>
</dbReference>
<dbReference type="AlphaFoldDB" id="A0A9Q9DA97"/>
<proteinExistence type="predicted"/>
<reference evidence="1" key="1">
    <citation type="submission" date="2022-06" db="EMBL/GenBank/DDBJ databases">
        <title>Physiological and biochemical characterization and genomic elucidation of a strain of the genus Ensifer adhaerens M8 that combines arsenic oxidation and chromium reduction.</title>
        <authorList>
            <person name="Li X."/>
            <person name="Yu c."/>
        </authorList>
    </citation>
    <scope>NUCLEOTIDE SEQUENCE</scope>
    <source>
        <strain evidence="1">M8</strain>
    </source>
</reference>
<dbReference type="GeneID" id="29517557"/>
<reference evidence="2 4" key="2">
    <citation type="submission" date="2023-03" db="EMBL/GenBank/DDBJ databases">
        <title>Comparative genome and transcriptome analysis combination mining strategies for increasing vitamin B12 production of Ensifer adhaerens strain.</title>
        <authorList>
            <person name="Yongheng L."/>
        </authorList>
    </citation>
    <scope>NUCLEOTIDE SEQUENCE [LARGE SCALE GENOMIC DNA]</scope>
    <source>
        <strain evidence="2 4">Casida A-T305</strain>
    </source>
</reference>
<name>A0A9Q9DA97_ENSAD</name>
<evidence type="ECO:0000313" key="2">
    <source>
        <dbReference type="EMBL" id="WFP91157.1"/>
    </source>
</evidence>
<dbReference type="KEGG" id="eah:FA04_01880"/>
<evidence type="ECO:0000313" key="1">
    <source>
        <dbReference type="EMBL" id="USJ23771.1"/>
    </source>
</evidence>
<dbReference type="EMBL" id="CP121308">
    <property type="protein sequence ID" value="WFP91157.1"/>
    <property type="molecule type" value="Genomic_DNA"/>
</dbReference>
<dbReference type="Proteomes" id="UP001055460">
    <property type="component" value="Chromosome"/>
</dbReference>
<evidence type="ECO:0000313" key="4">
    <source>
        <dbReference type="Proteomes" id="UP001214094"/>
    </source>
</evidence>